<gene>
    <name evidence="1" type="ORF">LCGC14_1261370</name>
</gene>
<proteinExistence type="predicted"/>
<reference evidence="1" key="1">
    <citation type="journal article" date="2015" name="Nature">
        <title>Complex archaea that bridge the gap between prokaryotes and eukaryotes.</title>
        <authorList>
            <person name="Spang A."/>
            <person name="Saw J.H."/>
            <person name="Jorgensen S.L."/>
            <person name="Zaremba-Niedzwiedzka K."/>
            <person name="Martijn J."/>
            <person name="Lind A.E."/>
            <person name="van Eijk R."/>
            <person name="Schleper C."/>
            <person name="Guy L."/>
            <person name="Ettema T.J."/>
        </authorList>
    </citation>
    <scope>NUCLEOTIDE SEQUENCE</scope>
</reference>
<evidence type="ECO:0000313" key="1">
    <source>
        <dbReference type="EMBL" id="KKM88179.1"/>
    </source>
</evidence>
<dbReference type="AlphaFoldDB" id="A0A0F9L0J9"/>
<protein>
    <submittedName>
        <fullName evidence="1">Uncharacterized protein</fullName>
    </submittedName>
</protein>
<sequence length="194" mass="20428">MPYHGKHQTVFLPEGDPEELSLPVADYPYPGLIGAKFTVQQPGPRGSPGTAGTVTEEFHDKTYQLVRTDSSMSVSPYKGAVAWWQNTALYRTTTSPTALGRGRIAGIYQRSWRAAGDLMCIQKEGPATVKFVDGPIANPTIAGLHVIPSATAAKADCLAAGTAPTYPLLGLSASAINAGDQTAVVQLSVDETTP</sequence>
<comment type="caution">
    <text evidence="1">The sequence shown here is derived from an EMBL/GenBank/DDBJ whole genome shotgun (WGS) entry which is preliminary data.</text>
</comment>
<name>A0A0F9L0J9_9ZZZZ</name>
<accession>A0A0F9L0J9</accession>
<dbReference type="EMBL" id="LAZR01006995">
    <property type="protein sequence ID" value="KKM88179.1"/>
    <property type="molecule type" value="Genomic_DNA"/>
</dbReference>
<organism evidence="1">
    <name type="scientific">marine sediment metagenome</name>
    <dbReference type="NCBI Taxonomy" id="412755"/>
    <lineage>
        <taxon>unclassified sequences</taxon>
        <taxon>metagenomes</taxon>
        <taxon>ecological metagenomes</taxon>
    </lineage>
</organism>